<evidence type="ECO:0008006" key="4">
    <source>
        <dbReference type="Google" id="ProtNLM"/>
    </source>
</evidence>
<accession>A0A7I7L3K5</accession>
<reference evidence="2 3" key="1">
    <citation type="journal article" date="2019" name="Emerg. Microbes Infect.">
        <title>Comprehensive subspecies identification of 175 nontuberculous mycobacteria species based on 7547 genomic profiles.</title>
        <authorList>
            <person name="Matsumoto Y."/>
            <person name="Kinjo T."/>
            <person name="Motooka D."/>
            <person name="Nabeya D."/>
            <person name="Jung N."/>
            <person name="Uechi K."/>
            <person name="Horii T."/>
            <person name="Iida T."/>
            <person name="Fujita J."/>
            <person name="Nakamura S."/>
        </authorList>
    </citation>
    <scope>NUCLEOTIDE SEQUENCE [LARGE SCALE GENOMIC DNA]</scope>
    <source>
        <strain evidence="2 3">JCM 12404</strain>
    </source>
</reference>
<feature type="region of interest" description="Disordered" evidence="1">
    <location>
        <begin position="17"/>
        <end position="60"/>
    </location>
</feature>
<feature type="compositionally biased region" description="Gly residues" evidence="1">
    <location>
        <begin position="17"/>
        <end position="57"/>
    </location>
</feature>
<gene>
    <name evidence="2" type="ORF">MCOO_49700</name>
</gene>
<keyword evidence="3" id="KW-1185">Reference proteome</keyword>
<sequence>MSGNGFFGGPGFGGPGFGGPGFGGPGYGGPGFGGPGWGGPGWGGPGQGGHGRGGHGWGGRRRRAVVGTAALLLDGPANAEQLVQRVHDATDGAFTPPQEIVELAIGKLAGRGFVSVDDGVATLTELGRNVLQWKGISSESIHARLAQAGKFGDVAKIRWGLFELAGLARTIHWSGTDAQKAKLAEARTKVLTAITEAKQSLHGALAES</sequence>
<evidence type="ECO:0000313" key="3">
    <source>
        <dbReference type="Proteomes" id="UP000465866"/>
    </source>
</evidence>
<dbReference type="EMBL" id="AP022569">
    <property type="protein sequence ID" value="BBX48955.1"/>
    <property type="molecule type" value="Genomic_DNA"/>
</dbReference>
<proteinExistence type="predicted"/>
<organism evidence="2 3">
    <name type="scientific">Mycobacterium cookii</name>
    <dbReference type="NCBI Taxonomy" id="1775"/>
    <lineage>
        <taxon>Bacteria</taxon>
        <taxon>Bacillati</taxon>
        <taxon>Actinomycetota</taxon>
        <taxon>Actinomycetes</taxon>
        <taxon>Mycobacteriales</taxon>
        <taxon>Mycobacteriaceae</taxon>
        <taxon>Mycobacterium</taxon>
    </lineage>
</organism>
<dbReference type="Proteomes" id="UP000465866">
    <property type="component" value="Chromosome"/>
</dbReference>
<dbReference type="RefSeq" id="WP_179963330.1">
    <property type="nucleotide sequence ID" value="NZ_AP022569.1"/>
</dbReference>
<evidence type="ECO:0000256" key="1">
    <source>
        <dbReference type="SAM" id="MobiDB-lite"/>
    </source>
</evidence>
<name>A0A7I7L3K5_9MYCO</name>
<dbReference type="AlphaFoldDB" id="A0A7I7L3K5"/>
<evidence type="ECO:0000313" key="2">
    <source>
        <dbReference type="EMBL" id="BBX48955.1"/>
    </source>
</evidence>
<dbReference type="KEGG" id="mcoo:MCOO_49700"/>
<protein>
    <recommendedName>
        <fullName evidence="4">PadR family transcriptional regulator</fullName>
    </recommendedName>
</protein>